<sequence length="76" mass="8910">MRGFIYNNKLPISIIIFLVLFSIIHYIKPGLLYTNEGGFRQFGIGYRHKTVIPVWLVAIFLAILCYLSVLYYLAYF</sequence>
<feature type="transmembrane region" description="Helical" evidence="1">
    <location>
        <begin position="52"/>
        <end position="74"/>
    </location>
</feature>
<evidence type="ECO:0000313" key="2">
    <source>
        <dbReference type="EMBL" id="QHT17327.1"/>
    </source>
</evidence>
<evidence type="ECO:0000256" key="1">
    <source>
        <dbReference type="SAM" id="Phobius"/>
    </source>
</evidence>
<proteinExistence type="predicted"/>
<reference evidence="2" key="1">
    <citation type="journal article" date="2020" name="Nature">
        <title>Giant virus diversity and host interactions through global metagenomics.</title>
        <authorList>
            <person name="Schulz F."/>
            <person name="Roux S."/>
            <person name="Paez-Espino D."/>
            <person name="Jungbluth S."/>
            <person name="Walsh D.A."/>
            <person name="Denef V.J."/>
            <person name="McMahon K.D."/>
            <person name="Konstantinidis K.T."/>
            <person name="Eloe-Fadrosh E.A."/>
            <person name="Kyrpides N.C."/>
            <person name="Woyke T."/>
        </authorList>
    </citation>
    <scope>NUCLEOTIDE SEQUENCE</scope>
    <source>
        <strain evidence="2">GVMAG-M-3300023174-24</strain>
    </source>
</reference>
<dbReference type="AlphaFoldDB" id="A0A6C0DL87"/>
<feature type="transmembrane region" description="Helical" evidence="1">
    <location>
        <begin position="12"/>
        <end position="32"/>
    </location>
</feature>
<name>A0A6C0DL87_9ZZZZ</name>
<keyword evidence="1" id="KW-0812">Transmembrane</keyword>
<accession>A0A6C0DL87</accession>
<dbReference type="EMBL" id="MN739633">
    <property type="protein sequence ID" value="QHT17327.1"/>
    <property type="molecule type" value="Genomic_DNA"/>
</dbReference>
<keyword evidence="1" id="KW-0472">Membrane</keyword>
<protein>
    <submittedName>
        <fullName evidence="2">Uncharacterized protein</fullName>
    </submittedName>
</protein>
<keyword evidence="1" id="KW-1133">Transmembrane helix</keyword>
<organism evidence="2">
    <name type="scientific">viral metagenome</name>
    <dbReference type="NCBI Taxonomy" id="1070528"/>
    <lineage>
        <taxon>unclassified sequences</taxon>
        <taxon>metagenomes</taxon>
        <taxon>organismal metagenomes</taxon>
    </lineage>
</organism>